<protein>
    <submittedName>
        <fullName evidence="1">Uncharacterized protein</fullName>
    </submittedName>
</protein>
<comment type="caution">
    <text evidence="1">The sequence shown here is derived from an EMBL/GenBank/DDBJ whole genome shotgun (WGS) entry which is preliminary data.</text>
</comment>
<reference evidence="1 2" key="1">
    <citation type="submission" date="2018-01" db="EMBL/GenBank/DDBJ databases">
        <title>Whole genome sequencing of Histamine producing bacteria.</title>
        <authorList>
            <person name="Butler K."/>
        </authorList>
    </citation>
    <scope>NUCLEOTIDE SEQUENCE [LARGE SCALE GENOMIC DNA]</scope>
    <source>
        <strain evidence="1 2">JCM 12947</strain>
    </source>
</reference>
<proteinExistence type="predicted"/>
<dbReference type="EMBL" id="PYMJ01000002">
    <property type="protein sequence ID" value="PSU50968.1"/>
    <property type="molecule type" value="Genomic_DNA"/>
</dbReference>
<name>A0A2T3JPK4_9GAMM</name>
<dbReference type="OrthoDB" id="9919777at2"/>
<dbReference type="Proteomes" id="UP000240987">
    <property type="component" value="Unassembled WGS sequence"/>
</dbReference>
<gene>
    <name evidence="1" type="ORF">C9J12_03110</name>
</gene>
<accession>A0A2T3JPK4</accession>
<keyword evidence="2" id="KW-1185">Reference proteome</keyword>
<organism evidence="1 2">
    <name type="scientific">Photobacterium frigidiphilum</name>
    <dbReference type="NCBI Taxonomy" id="264736"/>
    <lineage>
        <taxon>Bacteria</taxon>
        <taxon>Pseudomonadati</taxon>
        <taxon>Pseudomonadota</taxon>
        <taxon>Gammaproteobacteria</taxon>
        <taxon>Vibrionales</taxon>
        <taxon>Vibrionaceae</taxon>
        <taxon>Photobacterium</taxon>
    </lineage>
</organism>
<sequence>MSNRNQMQLQDKIGAKNRFSRVKSKKSALSMLFQRKRRKNNRTGNKISIKISQNIQFYRIKFIVQKTNLSIVL</sequence>
<evidence type="ECO:0000313" key="1">
    <source>
        <dbReference type="EMBL" id="PSU50968.1"/>
    </source>
</evidence>
<dbReference type="AlphaFoldDB" id="A0A2T3JPK4"/>
<evidence type="ECO:0000313" key="2">
    <source>
        <dbReference type="Proteomes" id="UP000240987"/>
    </source>
</evidence>